<dbReference type="EMBL" id="PYLP01000004">
    <property type="protein sequence ID" value="PST41020.1"/>
    <property type="molecule type" value="Genomic_DNA"/>
</dbReference>
<comment type="caution">
    <text evidence="1">The sequence shown here is derived from an EMBL/GenBank/DDBJ whole genome shotgun (WGS) entry which is preliminary data.</text>
</comment>
<keyword evidence="2" id="KW-1185">Reference proteome</keyword>
<dbReference type="AlphaFoldDB" id="A0A2T3G0F9"/>
<evidence type="ECO:0000313" key="2">
    <source>
        <dbReference type="Proteomes" id="UP000241201"/>
    </source>
</evidence>
<organism evidence="1 2">
    <name type="scientific">Faecalibacillus faecis</name>
    <dbReference type="NCBI Taxonomy" id="1982628"/>
    <lineage>
        <taxon>Bacteria</taxon>
        <taxon>Bacillati</taxon>
        <taxon>Bacillota</taxon>
        <taxon>Erysipelotrichia</taxon>
        <taxon>Erysipelotrichales</taxon>
        <taxon>Coprobacillaceae</taxon>
        <taxon>Faecalibacillus</taxon>
    </lineage>
</organism>
<sequence length="89" mass="9884">MSQVPVYSVFKDHEAAPVRSQELTPSHTLNKGWVLAGCFSKKLKKFFRDPLKQKSHLSESGKAAQGLRIYIIGKGLLIPKRGISSPSYV</sequence>
<accession>A0A2T3G0F9</accession>
<reference evidence="2" key="1">
    <citation type="submission" date="2018-03" db="EMBL/GenBank/DDBJ databases">
        <title>Lachnoclostridium SNUG30370 gen.nov., sp.nov., isolated from human faeces.</title>
        <authorList>
            <person name="Seo B."/>
            <person name="Jeon K."/>
            <person name="Ko G."/>
        </authorList>
    </citation>
    <scope>NUCLEOTIDE SEQUENCE [LARGE SCALE GENOMIC DNA]</scope>
    <source>
        <strain evidence="2">SNUG30370</strain>
    </source>
</reference>
<gene>
    <name evidence="1" type="ORF">C7U55_05085</name>
</gene>
<proteinExistence type="predicted"/>
<dbReference type="Proteomes" id="UP000241201">
    <property type="component" value="Unassembled WGS sequence"/>
</dbReference>
<evidence type="ECO:0000313" key="1">
    <source>
        <dbReference type="EMBL" id="PST41020.1"/>
    </source>
</evidence>
<protein>
    <submittedName>
        <fullName evidence="1">Uncharacterized protein</fullName>
    </submittedName>
</protein>
<name>A0A2T3G0F9_9FIRM</name>